<dbReference type="Proteomes" id="UP000604737">
    <property type="component" value="Unassembled WGS sequence"/>
</dbReference>
<reference evidence="8" key="1">
    <citation type="journal article" date="2019" name="Int. J. Syst. Evol. Microbiol.">
        <title>The Global Catalogue of Microorganisms (GCM) 10K type strain sequencing project: providing services to taxonomists for standard genome sequencing and annotation.</title>
        <authorList>
            <consortium name="The Broad Institute Genomics Platform"/>
            <consortium name="The Broad Institute Genome Sequencing Center for Infectious Disease"/>
            <person name="Wu L."/>
            <person name="Ma J."/>
        </authorList>
    </citation>
    <scope>NUCLEOTIDE SEQUENCE [LARGE SCALE GENOMIC DNA]</scope>
    <source>
        <strain evidence="8">KCTC 23701</strain>
    </source>
</reference>
<evidence type="ECO:0000256" key="4">
    <source>
        <dbReference type="SAM" id="Phobius"/>
    </source>
</evidence>
<name>A0ABQ3H841_9NEIS</name>
<keyword evidence="3" id="KW-0119">Carbohydrate metabolism</keyword>
<evidence type="ECO:0000256" key="2">
    <source>
        <dbReference type="ARBA" id="ARBA00012729"/>
    </source>
</evidence>
<dbReference type="RefSeq" id="WP_189462307.1">
    <property type="nucleotide sequence ID" value="NZ_BMYO01000011.1"/>
</dbReference>
<dbReference type="Pfam" id="PF00704">
    <property type="entry name" value="Glyco_hydro_18"/>
    <property type="match status" value="1"/>
</dbReference>
<keyword evidence="4" id="KW-1133">Transmembrane helix</keyword>
<dbReference type="InterPro" id="IPR001223">
    <property type="entry name" value="Glyco_hydro18_cat"/>
</dbReference>
<feature type="domain" description="GH18" evidence="6">
    <location>
        <begin position="20"/>
        <end position="384"/>
    </location>
</feature>
<keyword evidence="8" id="KW-1185">Reference proteome</keyword>
<feature type="chain" id="PRO_5046496828" description="chitinase" evidence="5">
    <location>
        <begin position="19"/>
        <end position="722"/>
    </location>
</feature>
<evidence type="ECO:0000256" key="5">
    <source>
        <dbReference type="SAM" id="SignalP"/>
    </source>
</evidence>
<keyword evidence="5" id="KW-0732">Signal</keyword>
<organism evidence="7 8">
    <name type="scientific">Jeongeupia chitinilytica</name>
    <dbReference type="NCBI Taxonomy" id="1041641"/>
    <lineage>
        <taxon>Bacteria</taxon>
        <taxon>Pseudomonadati</taxon>
        <taxon>Pseudomonadota</taxon>
        <taxon>Betaproteobacteria</taxon>
        <taxon>Neisseriales</taxon>
        <taxon>Chitinibacteraceae</taxon>
        <taxon>Jeongeupia</taxon>
    </lineage>
</organism>
<dbReference type="EMBL" id="BMYO01000011">
    <property type="protein sequence ID" value="GHD69169.1"/>
    <property type="molecule type" value="Genomic_DNA"/>
</dbReference>
<evidence type="ECO:0000259" key="6">
    <source>
        <dbReference type="PROSITE" id="PS51910"/>
    </source>
</evidence>
<keyword evidence="4" id="KW-0472">Membrane</keyword>
<dbReference type="InterPro" id="IPR017853">
    <property type="entry name" value="GH"/>
</dbReference>
<dbReference type="EC" id="3.2.1.14" evidence="2"/>
<evidence type="ECO:0000256" key="3">
    <source>
        <dbReference type="ARBA" id="ARBA00023024"/>
    </source>
</evidence>
<gene>
    <name evidence="7" type="ORF">GCM10007350_35570</name>
</gene>
<dbReference type="Gene3D" id="3.20.20.80">
    <property type="entry name" value="Glycosidases"/>
    <property type="match status" value="1"/>
</dbReference>
<evidence type="ECO:0000256" key="1">
    <source>
        <dbReference type="ARBA" id="ARBA00000822"/>
    </source>
</evidence>
<feature type="signal peptide" evidence="5">
    <location>
        <begin position="1"/>
        <end position="18"/>
    </location>
</feature>
<evidence type="ECO:0000313" key="8">
    <source>
        <dbReference type="Proteomes" id="UP000604737"/>
    </source>
</evidence>
<dbReference type="InterPro" id="IPR011583">
    <property type="entry name" value="Chitinase_II/V-like_cat"/>
</dbReference>
<dbReference type="SUPFAM" id="SSF51445">
    <property type="entry name" value="(Trans)glycosidases"/>
    <property type="match status" value="1"/>
</dbReference>
<feature type="transmembrane region" description="Helical" evidence="4">
    <location>
        <begin position="398"/>
        <end position="418"/>
    </location>
</feature>
<keyword evidence="3" id="KW-0624">Polysaccharide degradation</keyword>
<keyword evidence="3" id="KW-0146">Chitin degradation</keyword>
<proteinExistence type="predicted"/>
<dbReference type="InterPro" id="IPR007492">
    <property type="entry name" value="LytTR_DNA-bd_dom"/>
</dbReference>
<dbReference type="SUPFAM" id="SSF54556">
    <property type="entry name" value="Chitinase insertion domain"/>
    <property type="match status" value="1"/>
</dbReference>
<dbReference type="PROSITE" id="PS51910">
    <property type="entry name" value="GH18_2"/>
    <property type="match status" value="1"/>
</dbReference>
<dbReference type="InterPro" id="IPR029070">
    <property type="entry name" value="Chitinase_insertion_sf"/>
</dbReference>
<sequence length="722" mass="78650">MRLSLAILALLTAAFAHAGPRLIGYFPFWASYSHGASLADAPAEQLTDLIYAYARLGPDGTVAPGDFFADLVKIHQGDTLYRGNYAVIPLLHQRNPQLNVLISVGGWNWSAHLSNVAADPGKRRRFVATTLALFDRYGFDGLEIDWRFPVVGGHPETGKRADDGANLQRLVHELRTGCARRPRCVIALTVSPQAEQRAGLALPALLADIDFVSLIATDFHGSWSARTGHKSPLHAPADQPSIAAAVAALKAGGLPGNKLVLALPAQGVAWQGVSPAGLGQPHRGVPLGTWDNEQTGPSGIFTDREIGRMIASGEFERRWDDGAQAETLYRRSDGLLLSFESPRALAAKLDFADREGLAGIGLWELSSDAEDGLLAQAYAHHHPWAARWQQLRQAARTVLPWLAGVAFGGLLGALLLAWRLHTRRRNEAARHGEVVRVLNALPAQLDRTIATIDAGKRRLATQPVTEPIDVAVLDTLAERSDALRTQLLPLTQSGTQAAATAPLRDLERFSGAIAGERSLECMLDAMVRFLGDDPRIDAADIRDDEAAGSDVLCLDADRCGARFSHDTLADYSLVLRFRAPLSLDDEAYFRSLASQVVLIRRQLHELARQPQLLAELHEVASRRERLHFIRAERGYSGIHAGGLTAPVYITLRLRAIRLYFDELVQVHRSYLVRPQAVSGCRRTGGGVELIVAGHGVPVARGQLARLKTRFPHWFVAEASCTS</sequence>
<dbReference type="Gene3D" id="3.10.50.10">
    <property type="match status" value="1"/>
</dbReference>
<comment type="caution">
    <text evidence="7">The sequence shown here is derived from an EMBL/GenBank/DDBJ whole genome shotgun (WGS) entry which is preliminary data.</text>
</comment>
<dbReference type="SMART" id="SM00850">
    <property type="entry name" value="LytTR"/>
    <property type="match status" value="1"/>
</dbReference>
<evidence type="ECO:0000313" key="7">
    <source>
        <dbReference type="EMBL" id="GHD69169.1"/>
    </source>
</evidence>
<dbReference type="SMART" id="SM00636">
    <property type="entry name" value="Glyco_18"/>
    <property type="match status" value="1"/>
</dbReference>
<protein>
    <recommendedName>
        <fullName evidence="2">chitinase</fullName>
        <ecNumber evidence="2">3.2.1.14</ecNumber>
    </recommendedName>
</protein>
<dbReference type="InterPro" id="IPR050314">
    <property type="entry name" value="Glycosyl_Hydrlase_18"/>
</dbReference>
<accession>A0ABQ3H841</accession>
<keyword evidence="4" id="KW-0812">Transmembrane</keyword>
<comment type="catalytic activity">
    <reaction evidence="1">
        <text>Random endo-hydrolysis of N-acetyl-beta-D-glucosaminide (1-&gt;4)-beta-linkages in chitin and chitodextrins.</text>
        <dbReference type="EC" id="3.2.1.14"/>
    </reaction>
</comment>
<dbReference type="PANTHER" id="PTHR11177">
    <property type="entry name" value="CHITINASE"/>
    <property type="match status" value="1"/>
</dbReference>
<dbReference type="Pfam" id="PF04397">
    <property type="entry name" value="LytTR"/>
    <property type="match status" value="1"/>
</dbReference>
<dbReference type="PANTHER" id="PTHR11177:SF317">
    <property type="entry name" value="CHITINASE 12-RELATED"/>
    <property type="match status" value="1"/>
</dbReference>